<protein>
    <submittedName>
        <fullName evidence="1">Uncharacterized protein</fullName>
    </submittedName>
</protein>
<accession>A0A2P6NGD4</accession>
<organism evidence="1 2">
    <name type="scientific">Planoprotostelium fungivorum</name>
    <dbReference type="NCBI Taxonomy" id="1890364"/>
    <lineage>
        <taxon>Eukaryota</taxon>
        <taxon>Amoebozoa</taxon>
        <taxon>Evosea</taxon>
        <taxon>Variosea</taxon>
        <taxon>Cavosteliida</taxon>
        <taxon>Cavosteliaceae</taxon>
        <taxon>Planoprotostelium</taxon>
    </lineage>
</organism>
<gene>
    <name evidence="1" type="ORF">PROFUN_09869</name>
</gene>
<sequence length="117" mass="13050">MNRRYTPSTHVPPFLQFSVQSEDTTAMKKIRKQCINTTSFILVKAEMSVSLSIRLSWLRGDLPVQLLVYETMPALAPTRLELVISSLLGKRLANLAKEPDADASCAHKGIHVCHIFG</sequence>
<proteinExistence type="predicted"/>
<reference evidence="1 2" key="1">
    <citation type="journal article" date="2018" name="Genome Biol. Evol.">
        <title>Multiple Roots of Fruiting Body Formation in Amoebozoa.</title>
        <authorList>
            <person name="Hillmann F."/>
            <person name="Forbes G."/>
            <person name="Novohradska S."/>
            <person name="Ferling I."/>
            <person name="Riege K."/>
            <person name="Groth M."/>
            <person name="Westermann M."/>
            <person name="Marz M."/>
            <person name="Spaller T."/>
            <person name="Winckler T."/>
            <person name="Schaap P."/>
            <person name="Glockner G."/>
        </authorList>
    </citation>
    <scope>NUCLEOTIDE SEQUENCE [LARGE SCALE GENOMIC DNA]</scope>
    <source>
        <strain evidence="1 2">Jena</strain>
    </source>
</reference>
<dbReference type="InParanoid" id="A0A2P6NGD4"/>
<evidence type="ECO:0000313" key="1">
    <source>
        <dbReference type="EMBL" id="PRP83014.1"/>
    </source>
</evidence>
<evidence type="ECO:0000313" key="2">
    <source>
        <dbReference type="Proteomes" id="UP000241769"/>
    </source>
</evidence>
<name>A0A2P6NGD4_9EUKA</name>
<keyword evidence="2" id="KW-1185">Reference proteome</keyword>
<comment type="caution">
    <text evidence="1">The sequence shown here is derived from an EMBL/GenBank/DDBJ whole genome shotgun (WGS) entry which is preliminary data.</text>
</comment>
<dbReference type="AlphaFoldDB" id="A0A2P6NGD4"/>
<dbReference type="EMBL" id="MDYQ01000091">
    <property type="protein sequence ID" value="PRP83014.1"/>
    <property type="molecule type" value="Genomic_DNA"/>
</dbReference>
<dbReference type="Proteomes" id="UP000241769">
    <property type="component" value="Unassembled WGS sequence"/>
</dbReference>